<feature type="region of interest" description="Disordered" evidence="1">
    <location>
        <begin position="1"/>
        <end position="21"/>
    </location>
</feature>
<accession>A0AA35L0P3</accession>
<dbReference type="PANTHER" id="PTHR14299:SF0">
    <property type="entry name" value="PHORBOL-12-MYRISTATE-13-ACETATE-INDUCED PROTEIN 1"/>
    <property type="match status" value="1"/>
</dbReference>
<dbReference type="GO" id="GO:0006974">
    <property type="term" value="P:DNA damage response"/>
    <property type="evidence" value="ECO:0007669"/>
    <property type="project" value="InterPro"/>
</dbReference>
<organism evidence="2 3">
    <name type="scientific">Podarcis lilfordi</name>
    <name type="common">Lilford's wall lizard</name>
    <dbReference type="NCBI Taxonomy" id="74358"/>
    <lineage>
        <taxon>Eukaryota</taxon>
        <taxon>Metazoa</taxon>
        <taxon>Chordata</taxon>
        <taxon>Craniata</taxon>
        <taxon>Vertebrata</taxon>
        <taxon>Euteleostomi</taxon>
        <taxon>Lepidosauria</taxon>
        <taxon>Squamata</taxon>
        <taxon>Bifurcata</taxon>
        <taxon>Unidentata</taxon>
        <taxon>Episquamata</taxon>
        <taxon>Laterata</taxon>
        <taxon>Lacertibaenia</taxon>
        <taxon>Lacertidae</taxon>
        <taxon>Podarcis</taxon>
    </lineage>
</organism>
<dbReference type="Pfam" id="PF15150">
    <property type="entry name" value="PMAIP1"/>
    <property type="match status" value="1"/>
</dbReference>
<evidence type="ECO:0000256" key="1">
    <source>
        <dbReference type="SAM" id="MobiDB-lite"/>
    </source>
</evidence>
<feature type="compositionally biased region" description="Basic residues" evidence="1">
    <location>
        <begin position="1"/>
        <end position="11"/>
    </location>
</feature>
<evidence type="ECO:0000313" key="2">
    <source>
        <dbReference type="EMBL" id="CAI5787730.1"/>
    </source>
</evidence>
<evidence type="ECO:0000313" key="3">
    <source>
        <dbReference type="Proteomes" id="UP001178461"/>
    </source>
</evidence>
<name>A0AA35L0P3_9SAUR</name>
<gene>
    <name evidence="2" type="ORF">PODLI_1B003900</name>
</gene>
<dbReference type="GO" id="GO:0043065">
    <property type="term" value="P:positive regulation of apoptotic process"/>
    <property type="evidence" value="ECO:0007669"/>
    <property type="project" value="InterPro"/>
</dbReference>
<dbReference type="EMBL" id="OX395136">
    <property type="protein sequence ID" value="CAI5787730.1"/>
    <property type="molecule type" value="Genomic_DNA"/>
</dbReference>
<protein>
    <submittedName>
        <fullName evidence="2">-phorbolphorbol-12-myristate-13-acetate-induced2-myristate-13-acetate-induced 1</fullName>
    </submittedName>
</protein>
<dbReference type="PANTHER" id="PTHR14299">
    <property type="entry name" value="PHORBOL-12-MYRISTATE-13-ACETATE-INDUCED PROTEIN 1"/>
    <property type="match status" value="1"/>
</dbReference>
<dbReference type="InterPro" id="IPR024140">
    <property type="entry name" value="Noxa"/>
</dbReference>
<keyword evidence="3" id="KW-1185">Reference proteome</keyword>
<proteinExistence type="predicted"/>
<dbReference type="AlphaFoldDB" id="A0AA35L0P3"/>
<reference evidence="2" key="1">
    <citation type="submission" date="2022-12" db="EMBL/GenBank/DDBJ databases">
        <authorList>
            <person name="Alioto T."/>
            <person name="Alioto T."/>
            <person name="Gomez Garrido J."/>
        </authorList>
    </citation>
    <scope>NUCLEOTIDE SEQUENCE</scope>
</reference>
<dbReference type="GO" id="GO:0001836">
    <property type="term" value="P:release of cytochrome c from mitochondria"/>
    <property type="evidence" value="ECO:0007669"/>
    <property type="project" value="InterPro"/>
</dbReference>
<sequence>MMPSKTPRKGAPRNPAPPDSEAVRECALQLRRMGDKWNLRQKILNLISKLFCPETKCITLQCYQFATLNQVDLQCQCTNISPTVFKKKVIDLSSDYSAGSVVWNYQFPCTRCSPYANRRDASTWLVLSWSLQPIGLAVPKHRLLPPIWFLLVQAANRNWRGTVVVFATLESCNTYERKTARH</sequence>
<dbReference type="Proteomes" id="UP001178461">
    <property type="component" value="Chromosome 11"/>
</dbReference>